<feature type="region of interest" description="Disordered" evidence="1">
    <location>
        <begin position="41"/>
        <end position="60"/>
    </location>
</feature>
<comment type="caution">
    <text evidence="2">The sequence shown here is derived from an EMBL/GenBank/DDBJ whole genome shotgun (WGS) entry which is preliminary data.</text>
</comment>
<evidence type="ECO:0000313" key="3">
    <source>
        <dbReference type="Proteomes" id="UP000324222"/>
    </source>
</evidence>
<name>A0A5B7FZU7_PORTR</name>
<proteinExistence type="predicted"/>
<accession>A0A5B7FZU7</accession>
<keyword evidence="3" id="KW-1185">Reference proteome</keyword>
<evidence type="ECO:0000256" key="1">
    <source>
        <dbReference type="SAM" id="MobiDB-lite"/>
    </source>
</evidence>
<evidence type="ECO:0000313" key="2">
    <source>
        <dbReference type="EMBL" id="MPC52162.1"/>
    </source>
</evidence>
<dbReference type="EMBL" id="VSRR010010671">
    <property type="protein sequence ID" value="MPC52162.1"/>
    <property type="molecule type" value="Genomic_DNA"/>
</dbReference>
<sequence length="60" mass="6124">MMGKELEVGGYECSGSWSRQLNNVWAWPIPARGVVGTETERVTLDGGGGGGGGGVRGGTE</sequence>
<organism evidence="2 3">
    <name type="scientific">Portunus trituberculatus</name>
    <name type="common">Swimming crab</name>
    <name type="synonym">Neptunus trituberculatus</name>
    <dbReference type="NCBI Taxonomy" id="210409"/>
    <lineage>
        <taxon>Eukaryota</taxon>
        <taxon>Metazoa</taxon>
        <taxon>Ecdysozoa</taxon>
        <taxon>Arthropoda</taxon>
        <taxon>Crustacea</taxon>
        <taxon>Multicrustacea</taxon>
        <taxon>Malacostraca</taxon>
        <taxon>Eumalacostraca</taxon>
        <taxon>Eucarida</taxon>
        <taxon>Decapoda</taxon>
        <taxon>Pleocyemata</taxon>
        <taxon>Brachyura</taxon>
        <taxon>Eubrachyura</taxon>
        <taxon>Portunoidea</taxon>
        <taxon>Portunidae</taxon>
        <taxon>Portuninae</taxon>
        <taxon>Portunus</taxon>
    </lineage>
</organism>
<reference evidence="2 3" key="1">
    <citation type="submission" date="2019-05" db="EMBL/GenBank/DDBJ databases">
        <title>Another draft genome of Portunus trituberculatus and its Hox gene families provides insights of decapod evolution.</title>
        <authorList>
            <person name="Jeong J.-H."/>
            <person name="Song I."/>
            <person name="Kim S."/>
            <person name="Choi T."/>
            <person name="Kim D."/>
            <person name="Ryu S."/>
            <person name="Kim W."/>
        </authorList>
    </citation>
    <scope>NUCLEOTIDE SEQUENCE [LARGE SCALE GENOMIC DNA]</scope>
    <source>
        <tissue evidence="2">Muscle</tissue>
    </source>
</reference>
<dbReference type="Proteomes" id="UP000324222">
    <property type="component" value="Unassembled WGS sequence"/>
</dbReference>
<dbReference type="AlphaFoldDB" id="A0A5B7FZU7"/>
<feature type="compositionally biased region" description="Gly residues" evidence="1">
    <location>
        <begin position="45"/>
        <end position="60"/>
    </location>
</feature>
<gene>
    <name evidence="2" type="ORF">E2C01_046024</name>
</gene>
<protein>
    <submittedName>
        <fullName evidence="2">Uncharacterized protein</fullName>
    </submittedName>
</protein>